<evidence type="ECO:0000256" key="4">
    <source>
        <dbReference type="ARBA" id="ARBA00022452"/>
    </source>
</evidence>
<organism evidence="12">
    <name type="scientific">Candidatus Kentrum sp. TUN</name>
    <dbReference type="NCBI Taxonomy" id="2126343"/>
    <lineage>
        <taxon>Bacteria</taxon>
        <taxon>Pseudomonadati</taxon>
        <taxon>Pseudomonadota</taxon>
        <taxon>Gammaproteobacteria</taxon>
        <taxon>Candidatus Kentrum</taxon>
    </lineage>
</organism>
<dbReference type="EMBL" id="CAADFV010000092">
    <property type="protein sequence ID" value="VFK63631.1"/>
    <property type="molecule type" value="Genomic_DNA"/>
</dbReference>
<keyword evidence="4" id="KW-1134">Transmembrane beta strand</keyword>
<dbReference type="EMBL" id="CAADFX010000238">
    <property type="protein sequence ID" value="VFK64018.1"/>
    <property type="molecule type" value="Genomic_DNA"/>
</dbReference>
<dbReference type="InterPro" id="IPR051544">
    <property type="entry name" value="TPS_OM_transporter"/>
</dbReference>
<evidence type="ECO:0000256" key="1">
    <source>
        <dbReference type="ARBA" id="ARBA00004442"/>
    </source>
</evidence>
<comment type="similarity">
    <text evidence="2">Belongs to the TPS (TC 1.B.20) family.</text>
</comment>
<feature type="region of interest" description="Disordered" evidence="9">
    <location>
        <begin position="66"/>
        <end position="116"/>
    </location>
</feature>
<dbReference type="AlphaFoldDB" id="A0A451AC85"/>
<keyword evidence="3" id="KW-0813">Transport</keyword>
<keyword evidence="5" id="KW-0812">Transmembrane</keyword>
<keyword evidence="7" id="KW-0472">Membrane</keyword>
<evidence type="ECO:0000256" key="9">
    <source>
        <dbReference type="SAM" id="MobiDB-lite"/>
    </source>
</evidence>
<evidence type="ECO:0000313" key="13">
    <source>
        <dbReference type="EMBL" id="VFK64018.1"/>
    </source>
</evidence>
<dbReference type="PROSITE" id="PS51779">
    <property type="entry name" value="POTRA"/>
    <property type="match status" value="1"/>
</dbReference>
<dbReference type="Pfam" id="PF03865">
    <property type="entry name" value="ShlB"/>
    <property type="match status" value="1"/>
</dbReference>
<evidence type="ECO:0000256" key="7">
    <source>
        <dbReference type="ARBA" id="ARBA00023136"/>
    </source>
</evidence>
<proteinExistence type="inferred from homology"/>
<evidence type="ECO:0000313" key="12">
    <source>
        <dbReference type="EMBL" id="VFK63631.1"/>
    </source>
</evidence>
<dbReference type="EMBL" id="CAADFY010000095">
    <property type="protein sequence ID" value="VFK56787.1"/>
    <property type="molecule type" value="Genomic_DNA"/>
</dbReference>
<evidence type="ECO:0000259" key="10">
    <source>
        <dbReference type="PROSITE" id="PS51779"/>
    </source>
</evidence>
<dbReference type="GO" id="GO:0008320">
    <property type="term" value="F:protein transmembrane transporter activity"/>
    <property type="evidence" value="ECO:0007669"/>
    <property type="project" value="TreeGrafter"/>
</dbReference>
<gene>
    <name evidence="13" type="ORF">BECKTUN1418D_GA0071000_12381</name>
    <name evidence="12" type="ORF">BECKTUN1418E_GA0071001_10928</name>
    <name evidence="11" type="ORF">BECKTUN1418F_GA0071002_10956</name>
</gene>
<keyword evidence="8" id="KW-0998">Cell outer membrane</keyword>
<reference evidence="12" key="1">
    <citation type="submission" date="2019-02" db="EMBL/GenBank/DDBJ databases">
        <authorList>
            <person name="Gruber-Vodicka R. H."/>
            <person name="Seah K. B. B."/>
        </authorList>
    </citation>
    <scope>NUCLEOTIDE SEQUENCE</scope>
    <source>
        <strain evidence="13">BECK_BY1</strain>
        <strain evidence="12">BECK_BY2</strain>
        <strain evidence="11">BECK_BY3</strain>
    </source>
</reference>
<dbReference type="InterPro" id="IPR034746">
    <property type="entry name" value="POTRA"/>
</dbReference>
<dbReference type="Gene3D" id="3.10.20.310">
    <property type="entry name" value="membrane protein fhac"/>
    <property type="match status" value="1"/>
</dbReference>
<sequence>MNPIGPSNLRIGKTKILTEPIYGARPTPFPSRREALTYSKLFGVLLTVATLGIDLEIARAEPARSQYANPEYTRHPGPGSRALEPSIHPTPTQEPPFRLPPVVSDRAETDSSSDTSGVPRFVLKKIHFQGNTIFTAAQLMTSAKPYIGELVSLADLEDIRLAVTRHYQSAGYPNSGALLPSQHIQDGQVRLQVVEGQLDNVRIRGNGRLDSAYIRDRLRWGLTDKPLDSKALGERFQLLLTDPLIERMQGTLRPGQKPGSGILDLNVTTANPFDLGLRFDNHRSASTGADTGRLLGNLRNLTGWGDTLALTLGHSQGAMEGSIAWTIPVSPRDTRITLYHAETRATVIEEPLNEVHIDSRSRRWVMGLNYPLWRRTTGHFTLGAKFEHGFSRTWLLGQGESLSPGVESDGSARVSVFRFTQDYSLRSPTRSFSARSTLSTGVNILDATIHDHRPDGRFVSWVGQARQAWRLKRDGQKRDDRITLRADIQWTNDSLLPLEQFAVGGANSVRGYRENQLVRDQGYIASLEYRHSLLGPGNPHDLKLVLFSDIGGGRYWDKRVPDSHLWSVGIGVRWDWKQLHAAIDWGYRLRSVPEPLDHDLQDEGVHFSLNLDLL</sequence>
<evidence type="ECO:0000313" key="11">
    <source>
        <dbReference type="EMBL" id="VFK56787.1"/>
    </source>
</evidence>
<accession>A0A451AC85</accession>
<evidence type="ECO:0000256" key="6">
    <source>
        <dbReference type="ARBA" id="ARBA00022927"/>
    </source>
</evidence>
<dbReference type="GO" id="GO:0098046">
    <property type="term" value="C:type V protein secretion system complex"/>
    <property type="evidence" value="ECO:0007669"/>
    <property type="project" value="TreeGrafter"/>
</dbReference>
<evidence type="ECO:0000256" key="8">
    <source>
        <dbReference type="ARBA" id="ARBA00023237"/>
    </source>
</evidence>
<feature type="domain" description="POTRA" evidence="10">
    <location>
        <begin position="121"/>
        <end position="196"/>
    </location>
</feature>
<name>A0A451AC85_9GAMM</name>
<dbReference type="PANTHER" id="PTHR34597">
    <property type="entry name" value="SLR1661 PROTEIN"/>
    <property type="match status" value="1"/>
</dbReference>
<evidence type="ECO:0000256" key="2">
    <source>
        <dbReference type="ARBA" id="ARBA00009055"/>
    </source>
</evidence>
<evidence type="ECO:0000256" key="5">
    <source>
        <dbReference type="ARBA" id="ARBA00022692"/>
    </source>
</evidence>
<dbReference type="Pfam" id="PF08479">
    <property type="entry name" value="POTRA_2"/>
    <property type="match status" value="1"/>
</dbReference>
<protein>
    <submittedName>
        <fullName evidence="12">Hemolysin activation/secretion protein</fullName>
    </submittedName>
</protein>
<dbReference type="PANTHER" id="PTHR34597:SF1">
    <property type="entry name" value="HEME_HEMOPEXIN TRANSPORTER PROTEIN HUXB"/>
    <property type="match status" value="1"/>
</dbReference>
<dbReference type="GO" id="GO:0009279">
    <property type="term" value="C:cell outer membrane"/>
    <property type="evidence" value="ECO:0007669"/>
    <property type="project" value="UniProtKB-SubCell"/>
</dbReference>
<dbReference type="InterPro" id="IPR013686">
    <property type="entry name" value="Polypept-transport_assoc_ShlB"/>
</dbReference>
<evidence type="ECO:0000256" key="3">
    <source>
        <dbReference type="ARBA" id="ARBA00022448"/>
    </source>
</evidence>
<comment type="subcellular location">
    <subcellularLocation>
        <location evidence="1">Cell outer membrane</location>
    </subcellularLocation>
</comment>
<keyword evidence="6" id="KW-0653">Protein transport</keyword>
<dbReference type="GO" id="GO:0046819">
    <property type="term" value="P:protein secretion by the type V secretion system"/>
    <property type="evidence" value="ECO:0007669"/>
    <property type="project" value="TreeGrafter"/>
</dbReference>
<dbReference type="InterPro" id="IPR005565">
    <property type="entry name" value="Hemolysn_activator_HlyB_C"/>
</dbReference>
<dbReference type="Gene3D" id="2.40.160.50">
    <property type="entry name" value="membrane protein fhac: a member of the omp85/tpsb transporter family"/>
    <property type="match status" value="1"/>
</dbReference>